<protein>
    <submittedName>
        <fullName evidence="1">Uncharacterized protein</fullName>
    </submittedName>
</protein>
<comment type="caution">
    <text evidence="1">The sequence shown here is derived from an EMBL/GenBank/DDBJ whole genome shotgun (WGS) entry which is preliminary data.</text>
</comment>
<reference evidence="1 2" key="1">
    <citation type="submission" date="2023-11" db="EMBL/GenBank/DDBJ databases">
        <authorList>
            <person name="Hedman E."/>
            <person name="Englund M."/>
            <person name="Stromberg M."/>
            <person name="Nyberg Akerstrom W."/>
            <person name="Nylinder S."/>
            <person name="Jareborg N."/>
            <person name="Kallberg Y."/>
            <person name="Kronander E."/>
        </authorList>
    </citation>
    <scope>NUCLEOTIDE SEQUENCE [LARGE SCALE GENOMIC DNA]</scope>
</reference>
<name>A0AAV1LIL0_9NEOP</name>
<evidence type="ECO:0000313" key="2">
    <source>
        <dbReference type="Proteomes" id="UP001314205"/>
    </source>
</evidence>
<proteinExistence type="predicted"/>
<organism evidence="1 2">
    <name type="scientific">Parnassius mnemosyne</name>
    <name type="common">clouded apollo</name>
    <dbReference type="NCBI Taxonomy" id="213953"/>
    <lineage>
        <taxon>Eukaryota</taxon>
        <taxon>Metazoa</taxon>
        <taxon>Ecdysozoa</taxon>
        <taxon>Arthropoda</taxon>
        <taxon>Hexapoda</taxon>
        <taxon>Insecta</taxon>
        <taxon>Pterygota</taxon>
        <taxon>Neoptera</taxon>
        <taxon>Endopterygota</taxon>
        <taxon>Lepidoptera</taxon>
        <taxon>Glossata</taxon>
        <taxon>Ditrysia</taxon>
        <taxon>Papilionoidea</taxon>
        <taxon>Papilionidae</taxon>
        <taxon>Parnassiinae</taxon>
        <taxon>Parnassini</taxon>
        <taxon>Parnassius</taxon>
        <taxon>Driopa</taxon>
    </lineage>
</organism>
<evidence type="ECO:0000313" key="1">
    <source>
        <dbReference type="EMBL" id="CAK1594944.1"/>
    </source>
</evidence>
<dbReference type="Proteomes" id="UP001314205">
    <property type="component" value="Unassembled WGS sequence"/>
</dbReference>
<gene>
    <name evidence="1" type="ORF">PARMNEM_LOCUS14502</name>
</gene>
<dbReference type="AlphaFoldDB" id="A0AAV1LIL0"/>
<keyword evidence="2" id="KW-1185">Reference proteome</keyword>
<dbReference type="EMBL" id="CAVLGL010000091">
    <property type="protein sequence ID" value="CAK1594944.1"/>
    <property type="molecule type" value="Genomic_DNA"/>
</dbReference>
<accession>A0AAV1LIL0</accession>
<sequence length="159" mass="18026">MERPAISKMTVGMERKTAKEVIQLVNGSKDHKEVTTEVDFIEVVAEAEVKVIPEVGRSARWLCGRVMDCSDIDEDNVDANKTSSNNTVEHLVNDDNLSHNKDKFVIKEKSKIEISPVSRYGNPVPNFIYVNYIDTNVPNTLEEAMSSHDYKQWQLTVDL</sequence>